<reference evidence="3" key="1">
    <citation type="submission" date="2022-11" db="UniProtKB">
        <authorList>
            <consortium name="WormBaseParasite"/>
        </authorList>
    </citation>
    <scope>IDENTIFICATION</scope>
</reference>
<dbReference type="Gene3D" id="2.30.42.10">
    <property type="match status" value="1"/>
</dbReference>
<dbReference type="PANTHER" id="PTHR31327">
    <property type="entry name" value="SPERM MEIOSIS PDZ DOMAIN CONTAINING PROTEINS-RELATED"/>
    <property type="match status" value="1"/>
</dbReference>
<dbReference type="Proteomes" id="UP000887563">
    <property type="component" value="Unplaced"/>
</dbReference>
<name>A0A914NV52_MELIC</name>
<dbReference type="InterPro" id="IPR040264">
    <property type="entry name" value="T15H9.4-like"/>
</dbReference>
<sequence>MMRRSVQQMTSIGSCVLAVMNQPGSESECAGTATTRSTSRGWKAEQGRGEVLDLEINLRRGGMPLGVSMEDSRGRITISEIQAGSIADGNFHYGDVMTHVNGKRVTDIKSARPAILEAINNNKSLTIRVERPEQLGEVSHLPADVARIIKQIFSSLESGRPLAPPESRFNVRQRT</sequence>
<dbReference type="PROSITE" id="PS51257">
    <property type="entry name" value="PROKAR_LIPOPROTEIN"/>
    <property type="match status" value="1"/>
</dbReference>
<proteinExistence type="predicted"/>
<organism evidence="2 3">
    <name type="scientific">Meloidogyne incognita</name>
    <name type="common">Southern root-knot nematode worm</name>
    <name type="synonym">Oxyuris incognita</name>
    <dbReference type="NCBI Taxonomy" id="6306"/>
    <lineage>
        <taxon>Eukaryota</taxon>
        <taxon>Metazoa</taxon>
        <taxon>Ecdysozoa</taxon>
        <taxon>Nematoda</taxon>
        <taxon>Chromadorea</taxon>
        <taxon>Rhabditida</taxon>
        <taxon>Tylenchina</taxon>
        <taxon>Tylenchomorpha</taxon>
        <taxon>Tylenchoidea</taxon>
        <taxon>Meloidogynidae</taxon>
        <taxon>Meloidogyninae</taxon>
        <taxon>Meloidogyne</taxon>
        <taxon>Meloidogyne incognita group</taxon>
    </lineage>
</organism>
<dbReference type="AlphaFoldDB" id="A0A914NV52"/>
<evidence type="ECO:0000259" key="1">
    <source>
        <dbReference type="PROSITE" id="PS50106"/>
    </source>
</evidence>
<evidence type="ECO:0000313" key="2">
    <source>
        <dbReference type="Proteomes" id="UP000887563"/>
    </source>
</evidence>
<dbReference type="InterPro" id="IPR001478">
    <property type="entry name" value="PDZ"/>
</dbReference>
<protein>
    <submittedName>
        <fullName evidence="3">PDZ domain-containing protein</fullName>
    </submittedName>
</protein>
<keyword evidence="2" id="KW-1185">Reference proteome</keyword>
<dbReference type="Pfam" id="PF13180">
    <property type="entry name" value="PDZ_2"/>
    <property type="match status" value="1"/>
</dbReference>
<dbReference type="WBParaSite" id="Minc3s07991g41780">
    <property type="protein sequence ID" value="Minc3s07991g41780"/>
    <property type="gene ID" value="Minc3s07991g41780"/>
</dbReference>
<dbReference type="SMART" id="SM00228">
    <property type="entry name" value="PDZ"/>
    <property type="match status" value="1"/>
</dbReference>
<feature type="domain" description="PDZ" evidence="1">
    <location>
        <begin position="53"/>
        <end position="133"/>
    </location>
</feature>
<dbReference type="PROSITE" id="PS50106">
    <property type="entry name" value="PDZ"/>
    <property type="match status" value="1"/>
</dbReference>
<accession>A0A914NV52</accession>
<dbReference type="SUPFAM" id="SSF50156">
    <property type="entry name" value="PDZ domain-like"/>
    <property type="match status" value="1"/>
</dbReference>
<dbReference type="InterPro" id="IPR036034">
    <property type="entry name" value="PDZ_sf"/>
</dbReference>
<evidence type="ECO:0000313" key="3">
    <source>
        <dbReference type="WBParaSite" id="Minc3s07991g41780"/>
    </source>
</evidence>